<keyword evidence="1" id="KW-1133">Transmembrane helix</keyword>
<gene>
    <name evidence="2" type="ORF">DVH24_000825</name>
</gene>
<organism evidence="2 3">
    <name type="scientific">Malus domestica</name>
    <name type="common">Apple</name>
    <name type="synonym">Pyrus malus</name>
    <dbReference type="NCBI Taxonomy" id="3750"/>
    <lineage>
        <taxon>Eukaryota</taxon>
        <taxon>Viridiplantae</taxon>
        <taxon>Streptophyta</taxon>
        <taxon>Embryophyta</taxon>
        <taxon>Tracheophyta</taxon>
        <taxon>Spermatophyta</taxon>
        <taxon>Magnoliopsida</taxon>
        <taxon>eudicotyledons</taxon>
        <taxon>Gunneridae</taxon>
        <taxon>Pentapetalae</taxon>
        <taxon>rosids</taxon>
        <taxon>fabids</taxon>
        <taxon>Rosales</taxon>
        <taxon>Rosaceae</taxon>
        <taxon>Amygdaloideae</taxon>
        <taxon>Maleae</taxon>
        <taxon>Malus</taxon>
    </lineage>
</organism>
<sequence>MPLPEKNSLNQGSNHFVVILTLITISCITEMPWRYTTTTMPGCARCYEVSWLRWKNQTTNSRLWYLNEAYVYPFLSKKLNKKKYDYATLVECFDIKNDLTN</sequence>
<name>A0A498JZ34_MALDO</name>
<feature type="transmembrane region" description="Helical" evidence="1">
    <location>
        <begin position="12"/>
        <end position="31"/>
    </location>
</feature>
<keyword evidence="1" id="KW-0472">Membrane</keyword>
<protein>
    <submittedName>
        <fullName evidence="2">Uncharacterized protein</fullName>
    </submittedName>
</protein>
<dbReference type="Proteomes" id="UP000290289">
    <property type="component" value="Chromosome 4"/>
</dbReference>
<dbReference type="EMBL" id="RDQH01000330">
    <property type="protein sequence ID" value="RXI00591.1"/>
    <property type="molecule type" value="Genomic_DNA"/>
</dbReference>
<evidence type="ECO:0000313" key="3">
    <source>
        <dbReference type="Proteomes" id="UP000290289"/>
    </source>
</evidence>
<reference evidence="2 3" key="1">
    <citation type="submission" date="2018-10" db="EMBL/GenBank/DDBJ databases">
        <title>A high-quality apple genome assembly.</title>
        <authorList>
            <person name="Hu J."/>
        </authorList>
    </citation>
    <scope>NUCLEOTIDE SEQUENCE [LARGE SCALE GENOMIC DNA]</scope>
    <source>
        <strain evidence="3">cv. HFTH1</strain>
        <tissue evidence="2">Young leaf</tissue>
    </source>
</reference>
<evidence type="ECO:0000256" key="1">
    <source>
        <dbReference type="SAM" id="Phobius"/>
    </source>
</evidence>
<keyword evidence="3" id="KW-1185">Reference proteome</keyword>
<keyword evidence="1" id="KW-0812">Transmembrane</keyword>
<accession>A0A498JZ34</accession>
<comment type="caution">
    <text evidence="2">The sequence shown here is derived from an EMBL/GenBank/DDBJ whole genome shotgun (WGS) entry which is preliminary data.</text>
</comment>
<evidence type="ECO:0000313" key="2">
    <source>
        <dbReference type="EMBL" id="RXI00591.1"/>
    </source>
</evidence>
<proteinExistence type="predicted"/>
<dbReference type="PROSITE" id="PS51257">
    <property type="entry name" value="PROKAR_LIPOPROTEIN"/>
    <property type="match status" value="1"/>
</dbReference>
<dbReference type="AlphaFoldDB" id="A0A498JZ34"/>